<keyword evidence="2" id="KW-0695">RNA-directed DNA polymerase</keyword>
<dbReference type="InterPro" id="IPR049030">
    <property type="entry name" value="AI2M-like_HNH"/>
</dbReference>
<evidence type="ECO:0000313" key="3">
    <source>
        <dbReference type="Proteomes" id="UP001596500"/>
    </source>
</evidence>
<sequence>MRNPEAVLNSLASKSNDPTYSYHRLYRNLYNREFFLLAYGKLAPKEGNMTEGADGKTVDGMSLARIDKLIEKLKDQSYQPNPVKRTYIPKANGKKRPLGIPSIDDKLVQEVVRRVLEAIYEGSFSNHSHGFRPNRSCHTALMEIQRNFTGVKWFIEGDIKGFFDNIDHHILIGILRKRIKDEKFINLIWKFLRAGYVEDWKYHGTYSGTPQGGIISPILSNIYLNELDRYVEELMERFKSGTKRKVNPEYKRIDMAVKYRKDKLKRVELTADEQQKLREEIKSLSAEKLQVAYSDPMDSDYKRLFYTRYADDFIIGVIGSKGDAVNIKAELTEFLSKKLKLELSQEKTLITHASEKARFLGYDISVPKNESTSRDKNGVLKRSNSQKCKLYLPREKWVEKLKQLQALKIDKDGKWKAMHREEFVNLDDIEILSIYNAEIRGLYNYYRLANNVSALNKFFYFMRFSLYKTLANKYKMSVSGILNKYNKNGVFMVEYPNRNGIKTRTLYNGGFKRVEAPLKSNNVDEMPNTRMYGGKTSLIERLLAEECEWCVKKDVPLEVHHIRKLKELQGKKKWEQTMIARKRKTMVLCTKCHDDLHAGRLD</sequence>
<dbReference type="CDD" id="cd01651">
    <property type="entry name" value="RT_G2_intron"/>
    <property type="match status" value="1"/>
</dbReference>
<dbReference type="GO" id="GO:0003964">
    <property type="term" value="F:RNA-directed DNA polymerase activity"/>
    <property type="evidence" value="ECO:0007669"/>
    <property type="project" value="UniProtKB-KW"/>
</dbReference>
<dbReference type="Pfam" id="PF00078">
    <property type="entry name" value="RVT_1"/>
    <property type="match status" value="1"/>
</dbReference>
<dbReference type="Pfam" id="PF01348">
    <property type="entry name" value="Intron_maturas2"/>
    <property type="match status" value="1"/>
</dbReference>
<dbReference type="PROSITE" id="PS50878">
    <property type="entry name" value="RT_POL"/>
    <property type="match status" value="1"/>
</dbReference>
<dbReference type="RefSeq" id="WP_379864809.1">
    <property type="nucleotide sequence ID" value="NZ_JBHTBW010000025.1"/>
</dbReference>
<dbReference type="PANTHER" id="PTHR34047">
    <property type="entry name" value="NUCLEAR INTRON MATURASE 1, MITOCHONDRIAL-RELATED"/>
    <property type="match status" value="1"/>
</dbReference>
<feature type="domain" description="Reverse transcriptase" evidence="1">
    <location>
        <begin position="69"/>
        <end position="364"/>
    </location>
</feature>
<keyword evidence="3" id="KW-1185">Reference proteome</keyword>
<accession>A0ABW2RKK7</accession>
<proteinExistence type="predicted"/>
<dbReference type="InterPro" id="IPR051083">
    <property type="entry name" value="GrpII_Intron_Splice-Mob/Def"/>
</dbReference>
<dbReference type="InterPro" id="IPR024937">
    <property type="entry name" value="Domain_X"/>
</dbReference>
<dbReference type="InterPro" id="IPR000477">
    <property type="entry name" value="RT_dom"/>
</dbReference>
<comment type="caution">
    <text evidence="2">The sequence shown here is derived from an EMBL/GenBank/DDBJ whole genome shotgun (WGS) entry which is preliminary data.</text>
</comment>
<dbReference type="SUPFAM" id="SSF56672">
    <property type="entry name" value="DNA/RNA polymerases"/>
    <property type="match status" value="1"/>
</dbReference>
<organism evidence="2 3">
    <name type="scientific">Laceyella putida</name>
    <dbReference type="NCBI Taxonomy" id="110101"/>
    <lineage>
        <taxon>Bacteria</taxon>
        <taxon>Bacillati</taxon>
        <taxon>Bacillota</taxon>
        <taxon>Bacilli</taxon>
        <taxon>Bacillales</taxon>
        <taxon>Thermoactinomycetaceae</taxon>
        <taxon>Laceyella</taxon>
    </lineage>
</organism>
<gene>
    <name evidence="2" type="ORF">ACFQNG_10125</name>
</gene>
<reference evidence="3" key="1">
    <citation type="journal article" date="2019" name="Int. J. Syst. Evol. Microbiol.">
        <title>The Global Catalogue of Microorganisms (GCM) 10K type strain sequencing project: providing services to taxonomists for standard genome sequencing and annotation.</title>
        <authorList>
            <consortium name="The Broad Institute Genomics Platform"/>
            <consortium name="The Broad Institute Genome Sequencing Center for Infectious Disease"/>
            <person name="Wu L."/>
            <person name="Ma J."/>
        </authorList>
    </citation>
    <scope>NUCLEOTIDE SEQUENCE [LARGE SCALE GENOMIC DNA]</scope>
    <source>
        <strain evidence="3">CGMCC 1.12942</strain>
    </source>
</reference>
<dbReference type="Pfam" id="PF21368">
    <property type="entry name" value="AI2M-like_HNH"/>
    <property type="match status" value="1"/>
</dbReference>
<keyword evidence="2" id="KW-0808">Transferase</keyword>
<dbReference type="Proteomes" id="UP001596500">
    <property type="component" value="Unassembled WGS sequence"/>
</dbReference>
<name>A0ABW2RKK7_9BACL</name>
<dbReference type="InterPro" id="IPR043502">
    <property type="entry name" value="DNA/RNA_pol_sf"/>
</dbReference>
<evidence type="ECO:0000259" key="1">
    <source>
        <dbReference type="PROSITE" id="PS50878"/>
    </source>
</evidence>
<dbReference type="EMBL" id="JBHTBW010000025">
    <property type="protein sequence ID" value="MFC7441509.1"/>
    <property type="molecule type" value="Genomic_DNA"/>
</dbReference>
<protein>
    <submittedName>
        <fullName evidence="2">Reverse transcriptase domain-containing protein</fullName>
    </submittedName>
</protein>
<dbReference type="PANTHER" id="PTHR34047:SF8">
    <property type="entry name" value="PROTEIN YKFC"/>
    <property type="match status" value="1"/>
</dbReference>
<keyword evidence="2" id="KW-0548">Nucleotidyltransferase</keyword>
<evidence type="ECO:0000313" key="2">
    <source>
        <dbReference type="EMBL" id="MFC7441509.1"/>
    </source>
</evidence>